<proteinExistence type="predicted"/>
<name>A0A7J6BT22_9TELE</name>
<comment type="caution">
    <text evidence="1">The sequence shown here is derived from an EMBL/GenBank/DDBJ whole genome shotgun (WGS) entry which is preliminary data.</text>
</comment>
<evidence type="ECO:0000313" key="2">
    <source>
        <dbReference type="Proteomes" id="UP000579812"/>
    </source>
</evidence>
<sequence>MIGNKTSIRDEVGVLRVLIIRTITVIYHCMLRKRDKHFNTATSPNGITHCPSCVFGFFRTCTDKSDEWRCCCGPLYRRYKFHYQPVKISCHYGNMTQVVIALNTTQLQKR</sequence>
<keyword evidence="2" id="KW-1185">Reference proteome</keyword>
<accession>A0A7J6BT22</accession>
<evidence type="ECO:0000313" key="1">
    <source>
        <dbReference type="EMBL" id="KAF4098108.1"/>
    </source>
</evidence>
<dbReference type="AlphaFoldDB" id="A0A7J6BT22"/>
<protein>
    <submittedName>
        <fullName evidence="1">Uncharacterized protein</fullName>
    </submittedName>
</protein>
<organism evidence="1 2">
    <name type="scientific">Onychostoma macrolepis</name>
    <dbReference type="NCBI Taxonomy" id="369639"/>
    <lineage>
        <taxon>Eukaryota</taxon>
        <taxon>Metazoa</taxon>
        <taxon>Chordata</taxon>
        <taxon>Craniata</taxon>
        <taxon>Vertebrata</taxon>
        <taxon>Euteleostomi</taxon>
        <taxon>Actinopterygii</taxon>
        <taxon>Neopterygii</taxon>
        <taxon>Teleostei</taxon>
        <taxon>Ostariophysi</taxon>
        <taxon>Cypriniformes</taxon>
        <taxon>Cyprinidae</taxon>
        <taxon>Acrossocheilinae</taxon>
        <taxon>Onychostoma</taxon>
    </lineage>
</organism>
<dbReference type="EMBL" id="JAAMOB010000022">
    <property type="protein sequence ID" value="KAF4098108.1"/>
    <property type="molecule type" value="Genomic_DNA"/>
</dbReference>
<dbReference type="Proteomes" id="UP000579812">
    <property type="component" value="Unassembled WGS sequence"/>
</dbReference>
<reference evidence="1 2" key="1">
    <citation type="submission" date="2020-04" db="EMBL/GenBank/DDBJ databases">
        <title>Chromosome-level genome assembly of a cyprinid fish Onychostoma macrolepis by integration of Nanopore Sequencing, Bionano and Hi-C technology.</title>
        <authorList>
            <person name="Wang D."/>
        </authorList>
    </citation>
    <scope>NUCLEOTIDE SEQUENCE [LARGE SCALE GENOMIC DNA]</scope>
    <source>
        <strain evidence="1">SWU-2019</strain>
        <tissue evidence="1">Muscle</tissue>
    </source>
</reference>
<gene>
    <name evidence="1" type="ORF">G5714_022116</name>
</gene>